<evidence type="ECO:0000259" key="2">
    <source>
        <dbReference type="Pfam" id="PF12804"/>
    </source>
</evidence>
<dbReference type="PANTHER" id="PTHR19136">
    <property type="entry name" value="MOLYBDENUM COFACTOR GUANYLYLTRANSFERASE"/>
    <property type="match status" value="1"/>
</dbReference>
<evidence type="ECO:0000313" key="5">
    <source>
        <dbReference type="Proteomes" id="UP001068021"/>
    </source>
</evidence>
<dbReference type="GO" id="GO:0016779">
    <property type="term" value="F:nucleotidyltransferase activity"/>
    <property type="evidence" value="ECO:0007669"/>
    <property type="project" value="UniProtKB-ARBA"/>
</dbReference>
<dbReference type="SUPFAM" id="SSF53448">
    <property type="entry name" value="Nucleotide-diphospho-sugar transferases"/>
    <property type="match status" value="1"/>
</dbReference>
<dbReference type="EMBL" id="JAPVER010000020">
    <property type="protein sequence ID" value="MCZ3366191.1"/>
    <property type="molecule type" value="Genomic_DNA"/>
</dbReference>
<feature type="domain" description="MobA-like NTP transferase" evidence="2">
    <location>
        <begin position="4"/>
        <end position="125"/>
    </location>
</feature>
<evidence type="ECO:0000313" key="4">
    <source>
        <dbReference type="EMBL" id="MCZ3371581.1"/>
    </source>
</evidence>
<dbReference type="Pfam" id="PF12804">
    <property type="entry name" value="NTP_transf_3"/>
    <property type="match status" value="1"/>
</dbReference>
<evidence type="ECO:0000256" key="1">
    <source>
        <dbReference type="ARBA" id="ARBA00022679"/>
    </source>
</evidence>
<evidence type="ECO:0000313" key="3">
    <source>
        <dbReference type="EMBL" id="MCZ3366191.1"/>
    </source>
</evidence>
<keyword evidence="1" id="KW-0808">Transferase</keyword>
<proteinExistence type="predicted"/>
<dbReference type="InterPro" id="IPR005245">
    <property type="entry name" value="CHP00454"/>
</dbReference>
<protein>
    <submittedName>
        <fullName evidence="4">TIGR00454 family protein</fullName>
    </submittedName>
</protein>
<accession>A0A9E5DM82</accession>
<dbReference type="Proteomes" id="UP001068021">
    <property type="component" value="Unassembled WGS sequence"/>
</dbReference>
<dbReference type="RefSeq" id="WP_048081858.1">
    <property type="nucleotide sequence ID" value="NZ_JAPVER010000020.1"/>
</dbReference>
<dbReference type="InterPro" id="IPR025877">
    <property type="entry name" value="MobA-like_NTP_Trfase"/>
</dbReference>
<dbReference type="PANTHER" id="PTHR19136:SF86">
    <property type="entry name" value="ADENOSYLCOBINAMIDE-PHOSPHATE GUANYLYLTRANSFERASE"/>
    <property type="match status" value="1"/>
</dbReference>
<dbReference type="AlphaFoldDB" id="A0A9E5DM82"/>
<dbReference type="EMBL" id="JAPVES010000025">
    <property type="protein sequence ID" value="MCZ3371581.1"/>
    <property type="molecule type" value="Genomic_DNA"/>
</dbReference>
<dbReference type="Gene3D" id="3.90.550.10">
    <property type="entry name" value="Spore Coat Polysaccharide Biosynthesis Protein SpsA, Chain A"/>
    <property type="match status" value="1"/>
</dbReference>
<organism evidence="4">
    <name type="scientific">Methanobacterium veterum</name>
    <dbReference type="NCBI Taxonomy" id="408577"/>
    <lineage>
        <taxon>Archaea</taxon>
        <taxon>Methanobacteriati</taxon>
        <taxon>Methanobacteriota</taxon>
        <taxon>Methanomada group</taxon>
        <taxon>Methanobacteria</taxon>
        <taxon>Methanobacteriales</taxon>
        <taxon>Methanobacteriaceae</taxon>
        <taxon>Methanobacterium</taxon>
    </lineage>
</organism>
<name>A0A9E5DM82_9EURY</name>
<gene>
    <name evidence="4" type="ORF">O3H35_02945</name>
    <name evidence="3" type="ORF">O3H54_09900</name>
</gene>
<comment type="caution">
    <text evidence="4">The sequence shown here is derived from an EMBL/GenBank/DDBJ whole genome shotgun (WGS) entry which is preliminary data.</text>
</comment>
<dbReference type="NCBIfam" id="TIGR00454">
    <property type="entry name" value="TIGR00454 family protein"/>
    <property type="match status" value="1"/>
</dbReference>
<keyword evidence="5" id="KW-1185">Reference proteome</keyword>
<dbReference type="InterPro" id="IPR029044">
    <property type="entry name" value="Nucleotide-diphossugar_trans"/>
</dbReference>
<reference evidence="4" key="1">
    <citation type="submission" date="2022-12" db="EMBL/GenBank/DDBJ databases">
        <title>Reclassification of two methanogenic archaea species isolated from the Kolyma lowland permafrost.</title>
        <authorList>
            <person name="Trubitsyn V.E."/>
            <person name="Rivkina E.M."/>
            <person name="Shcherbakova V.A."/>
        </authorList>
    </citation>
    <scope>NUCLEOTIDE SEQUENCE</scope>
    <source>
        <strain evidence="3">M2</strain>
        <strain evidence="4">MK4</strain>
    </source>
</reference>
<sequence length="197" mass="21948">MVTALIMAGGKGTRMGLEVEKPLVEINGKPMIQYVICALKNTDKINKIIVATSKNTPETKTFLNEQGINIIETPGDGYVNDLGFIISNFELDDVLLTVTADLPLINSDIIDYVIEEYEKSNKPAMSVLVPIHVFEKYGIKPTMVFENLIPSGLNILRSINKTQDEKVLIIERIELALNINTCEDIKLLKKLLGDQDE</sequence>
<dbReference type="Proteomes" id="UP001074446">
    <property type="component" value="Unassembled WGS sequence"/>
</dbReference>